<dbReference type="GO" id="GO:0000981">
    <property type="term" value="F:DNA-binding transcription factor activity, RNA polymerase II-specific"/>
    <property type="evidence" value="ECO:0007669"/>
    <property type="project" value="InterPro"/>
</dbReference>
<gene>
    <name evidence="7" type="ORF">N7469_007088</name>
</gene>
<sequence length="763" mass="84859">MSGQSALALASEPNRRQNSSCDPCRRSKRRCFFASHAFDDSSTSCAHCTRLGHACTFNFASSRLSSRPRRRQRQTRSDVRSEHSPAQHGQMQTESPLGTPREYSNRTSISASTDALDDFASWLNFDIDGYLANDINSTTTIEPTALDSNISPVSQYGERHSLAPMGSQAMRRISSYQGGLVPGSSPRSPIHLLNSGLNARILDGRLIGIYEAILTGSAARFLDYDTNLFATGVRYQIQSNNPQSSREPTSSDKRPLPEIEFDSNASELNGAGSLIRFTDMPGPMQSRSCNMTVVGCARYLDHFADLYGNRLNQSSKMKSDRALKAALRVFALQWLPSVDSEESRRAPCNDTSIANVHEESQYRKSSCQVYKDTWHQARSAINEANSVRSFRVVFATLLFDGTAIPTGVLDVSDGHKIEHEFLNTGLNKLQELDRLVKEYCVTLGPSSQYAALAETSLSLVRWSGYIRETGAALTSNHQCRLPDAFWNANAFHIDNSVPPTFFTAESRDRDLMIPEICRGLASEAFYIWRQIAIVKSDLQNLHGDYLDGFKMLDATSYVMSLIKKFNEKLRPFIEHCKKTFGNLSMPSKVSCVSLLAPWDMGILSLSDTLETHTDVMRGDATHEIGQSMLAYQREAAVSVAQMIECVLKLPIEESFNLHNGLASETPITAYHVTPSIMTTAIDKAVRHIVSLRISILAEAEMSDEDPDYLSDDLWRKRIDYLMKGLLSLQVTIGGSQTVGSVLKALMREYGDMISECWSSDFDS</sequence>
<dbReference type="OrthoDB" id="5958943at2759"/>
<dbReference type="RefSeq" id="XP_056499447.1">
    <property type="nucleotide sequence ID" value="XM_056646006.1"/>
</dbReference>
<evidence type="ECO:0000256" key="4">
    <source>
        <dbReference type="ARBA" id="ARBA00023242"/>
    </source>
</evidence>
<keyword evidence="3" id="KW-0804">Transcription</keyword>
<dbReference type="SMART" id="SM00066">
    <property type="entry name" value="GAL4"/>
    <property type="match status" value="1"/>
</dbReference>
<organism evidence="7 8">
    <name type="scientific">Penicillium citrinum</name>
    <dbReference type="NCBI Taxonomy" id="5077"/>
    <lineage>
        <taxon>Eukaryota</taxon>
        <taxon>Fungi</taxon>
        <taxon>Dikarya</taxon>
        <taxon>Ascomycota</taxon>
        <taxon>Pezizomycotina</taxon>
        <taxon>Eurotiomycetes</taxon>
        <taxon>Eurotiomycetidae</taxon>
        <taxon>Eurotiales</taxon>
        <taxon>Aspergillaceae</taxon>
        <taxon>Penicillium</taxon>
    </lineage>
</organism>
<comment type="caution">
    <text evidence="7">The sequence shown here is derived from an EMBL/GenBank/DDBJ whole genome shotgun (WGS) entry which is preliminary data.</text>
</comment>
<feature type="compositionally biased region" description="Basic and acidic residues" evidence="5">
    <location>
        <begin position="75"/>
        <end position="85"/>
    </location>
</feature>
<dbReference type="InterPro" id="IPR036864">
    <property type="entry name" value="Zn2-C6_fun-type_DNA-bd_sf"/>
</dbReference>
<dbReference type="GeneID" id="81385173"/>
<dbReference type="InterPro" id="IPR001138">
    <property type="entry name" value="Zn2Cys6_DnaBD"/>
</dbReference>
<dbReference type="GO" id="GO:0008270">
    <property type="term" value="F:zinc ion binding"/>
    <property type="evidence" value="ECO:0007669"/>
    <property type="project" value="InterPro"/>
</dbReference>
<evidence type="ECO:0000259" key="6">
    <source>
        <dbReference type="SMART" id="SM00066"/>
    </source>
</evidence>
<evidence type="ECO:0000313" key="7">
    <source>
        <dbReference type="EMBL" id="KAJ5227082.1"/>
    </source>
</evidence>
<dbReference type="AlphaFoldDB" id="A0A9W9NVT9"/>
<dbReference type="SUPFAM" id="SSF57701">
    <property type="entry name" value="Zn2/Cys6 DNA-binding domain"/>
    <property type="match status" value="1"/>
</dbReference>
<evidence type="ECO:0000313" key="8">
    <source>
        <dbReference type="Proteomes" id="UP001147733"/>
    </source>
</evidence>
<proteinExistence type="predicted"/>
<dbReference type="GO" id="GO:0003677">
    <property type="term" value="F:DNA binding"/>
    <property type="evidence" value="ECO:0007669"/>
    <property type="project" value="UniProtKB-KW"/>
</dbReference>
<reference evidence="7" key="2">
    <citation type="journal article" date="2023" name="IMA Fungus">
        <title>Comparative genomic study of the Penicillium genus elucidates a diverse pangenome and 15 lateral gene transfer events.</title>
        <authorList>
            <person name="Petersen C."/>
            <person name="Sorensen T."/>
            <person name="Nielsen M.R."/>
            <person name="Sondergaard T.E."/>
            <person name="Sorensen J.L."/>
            <person name="Fitzpatrick D.A."/>
            <person name="Frisvad J.C."/>
            <person name="Nielsen K.L."/>
        </authorList>
    </citation>
    <scope>NUCLEOTIDE SEQUENCE</scope>
    <source>
        <strain evidence="7">IBT 23319</strain>
    </source>
</reference>
<keyword evidence="4" id="KW-0539">Nucleus</keyword>
<dbReference type="Gene3D" id="4.10.240.10">
    <property type="entry name" value="Zn(2)-C6 fungal-type DNA-binding domain"/>
    <property type="match status" value="1"/>
</dbReference>
<accession>A0A9W9NVT9</accession>
<feature type="region of interest" description="Disordered" evidence="5">
    <location>
        <begin position="65"/>
        <end position="105"/>
    </location>
</feature>
<keyword evidence="1" id="KW-0805">Transcription regulation</keyword>
<feature type="region of interest" description="Disordered" evidence="5">
    <location>
        <begin position="1"/>
        <end position="24"/>
    </location>
</feature>
<dbReference type="Proteomes" id="UP001147733">
    <property type="component" value="Unassembled WGS sequence"/>
</dbReference>
<evidence type="ECO:0000256" key="5">
    <source>
        <dbReference type="SAM" id="MobiDB-lite"/>
    </source>
</evidence>
<dbReference type="EMBL" id="JAPQKT010000006">
    <property type="protein sequence ID" value="KAJ5227082.1"/>
    <property type="molecule type" value="Genomic_DNA"/>
</dbReference>
<keyword evidence="2" id="KW-0238">DNA-binding</keyword>
<feature type="compositionally biased region" description="Polar residues" evidence="5">
    <location>
        <begin position="87"/>
        <end position="96"/>
    </location>
</feature>
<name>A0A9W9NVT9_PENCI</name>
<protein>
    <recommendedName>
        <fullName evidence="6">Zn(2)-C6 fungal-type domain-containing protein</fullName>
    </recommendedName>
</protein>
<reference evidence="7" key="1">
    <citation type="submission" date="2022-11" db="EMBL/GenBank/DDBJ databases">
        <authorList>
            <person name="Petersen C."/>
        </authorList>
    </citation>
    <scope>NUCLEOTIDE SEQUENCE</scope>
    <source>
        <strain evidence="7">IBT 23319</strain>
    </source>
</reference>
<evidence type="ECO:0000256" key="1">
    <source>
        <dbReference type="ARBA" id="ARBA00023015"/>
    </source>
</evidence>
<keyword evidence="8" id="KW-1185">Reference proteome</keyword>
<evidence type="ECO:0000256" key="2">
    <source>
        <dbReference type="ARBA" id="ARBA00023125"/>
    </source>
</evidence>
<dbReference type="CDD" id="cd00067">
    <property type="entry name" value="GAL4"/>
    <property type="match status" value="1"/>
</dbReference>
<evidence type="ECO:0000256" key="3">
    <source>
        <dbReference type="ARBA" id="ARBA00023163"/>
    </source>
</evidence>
<feature type="domain" description="Zn(2)-C6 fungal-type" evidence="6">
    <location>
        <begin position="15"/>
        <end position="66"/>
    </location>
</feature>